<dbReference type="Proteomes" id="UP001595867">
    <property type="component" value="Unassembled WGS sequence"/>
</dbReference>
<dbReference type="PANTHER" id="PTHR47432:SF1">
    <property type="entry name" value="CELL WALL ASSEMBLY REGULATOR SMI1"/>
    <property type="match status" value="1"/>
</dbReference>
<dbReference type="Pfam" id="PF09346">
    <property type="entry name" value="SMI1_KNR4"/>
    <property type="match status" value="1"/>
</dbReference>
<reference evidence="3" key="1">
    <citation type="journal article" date="2019" name="Int. J. Syst. Evol. Microbiol.">
        <title>The Global Catalogue of Microorganisms (GCM) 10K type strain sequencing project: providing services to taxonomists for standard genome sequencing and annotation.</title>
        <authorList>
            <consortium name="The Broad Institute Genomics Platform"/>
            <consortium name="The Broad Institute Genome Sequencing Center for Infectious Disease"/>
            <person name="Wu L."/>
            <person name="Ma J."/>
        </authorList>
    </citation>
    <scope>NUCLEOTIDE SEQUENCE [LARGE SCALE GENOMIC DNA]</scope>
    <source>
        <strain evidence="3">TBRC 5832</strain>
    </source>
</reference>
<protein>
    <submittedName>
        <fullName evidence="2">SMI1/KNR4 family protein</fullName>
    </submittedName>
</protein>
<evidence type="ECO:0000313" key="2">
    <source>
        <dbReference type="EMBL" id="MFC4065308.1"/>
    </source>
</evidence>
<dbReference type="InterPro" id="IPR032675">
    <property type="entry name" value="LRR_dom_sf"/>
</dbReference>
<accession>A0ABV8ISF4</accession>
<comment type="caution">
    <text evidence="2">The sequence shown here is derived from an EMBL/GenBank/DDBJ whole genome shotgun (WGS) entry which is preliminary data.</text>
</comment>
<evidence type="ECO:0000313" key="3">
    <source>
        <dbReference type="Proteomes" id="UP001595867"/>
    </source>
</evidence>
<organism evidence="2 3">
    <name type="scientific">Actinoplanes subglobosus</name>
    <dbReference type="NCBI Taxonomy" id="1547892"/>
    <lineage>
        <taxon>Bacteria</taxon>
        <taxon>Bacillati</taxon>
        <taxon>Actinomycetota</taxon>
        <taxon>Actinomycetes</taxon>
        <taxon>Micromonosporales</taxon>
        <taxon>Micromonosporaceae</taxon>
        <taxon>Actinoplanes</taxon>
    </lineage>
</organism>
<dbReference type="EMBL" id="JBHSBL010000008">
    <property type="protein sequence ID" value="MFC4065308.1"/>
    <property type="molecule type" value="Genomic_DNA"/>
</dbReference>
<dbReference type="InterPro" id="IPR018958">
    <property type="entry name" value="Knr4/Smi1-like_dom"/>
</dbReference>
<dbReference type="SUPFAM" id="SSF160631">
    <property type="entry name" value="SMI1/KNR4-like"/>
    <property type="match status" value="1"/>
</dbReference>
<dbReference type="SMART" id="SM00860">
    <property type="entry name" value="SMI1_KNR4"/>
    <property type="match status" value="1"/>
</dbReference>
<dbReference type="InterPro" id="IPR037883">
    <property type="entry name" value="Knr4/Smi1-like_sf"/>
</dbReference>
<evidence type="ECO:0000259" key="1">
    <source>
        <dbReference type="SMART" id="SM00860"/>
    </source>
</evidence>
<keyword evidence="3" id="KW-1185">Reference proteome</keyword>
<dbReference type="InterPro" id="IPR051873">
    <property type="entry name" value="KNR4/SMI1_regulator"/>
</dbReference>
<gene>
    <name evidence="2" type="ORF">ACFO0C_10205</name>
</gene>
<feature type="domain" description="Knr4/Smi1-like" evidence="1">
    <location>
        <begin position="148"/>
        <end position="287"/>
    </location>
</feature>
<proteinExistence type="predicted"/>
<name>A0ABV8ISF4_9ACTN</name>
<dbReference type="PANTHER" id="PTHR47432">
    <property type="entry name" value="CELL WALL ASSEMBLY REGULATOR SMI1"/>
    <property type="match status" value="1"/>
</dbReference>
<dbReference type="Gene3D" id="3.80.10.10">
    <property type="entry name" value="Ribonuclease Inhibitor"/>
    <property type="match status" value="1"/>
</dbReference>
<sequence>MELIEVALHRLGAAFVAGLHEPGYLLISTSEWGRTAQSYTMAGSPGLLGRWPGTDLNEAMAAFHAGTVIEVIGDPGGDYTIHWTRDGGTTPTQILLDAAYRFPGHERPSPRTPGVTDRRPTDPPVLAEVRELVAEFIREHHAEGYPAGNTEEEILAAEDRLGVRLPEDLRALYRVLPDDRTESGLLDPFVLAPLDRLVEWNAEAHPGYQDGVFDDPMIFDCDPPGHVRRVSSSSGWLTFAGDYGMNYAAVDLDPGPLGAHGQVVTHGRDVWAPVEYVAGSVRALLRRAIDTLDEERDDPPPERWQTDSLTEVDDPAMIQEIVLADATDVRFADLDRFPNLKSIVVRDSPTPVDMTLPPALPIERVNVTAPTFDPAVLTTALTLSGIRLAGNRTPVPIAALATLPALLSLDLAEAEVTDIESIATFPALRRLTLSAGQWTGLLATGWQPSSLAAAELAGPAGVAAATHWRRSLGHEATHRTLHGPRPAT</sequence>
<dbReference type="RefSeq" id="WP_378066338.1">
    <property type="nucleotide sequence ID" value="NZ_JBHSBL010000008.1"/>
</dbReference>